<keyword evidence="6 7" id="KW-0472">Membrane</keyword>
<reference evidence="8 9" key="1">
    <citation type="submission" date="2020-07" db="EMBL/GenBank/DDBJ databases">
        <title>Genomic Encyclopedia of Type Strains, Phase III (KMG-III): the genomes of soil and plant-associated and newly described type strains.</title>
        <authorList>
            <person name="Whitman W."/>
        </authorList>
    </citation>
    <scope>NUCLEOTIDE SEQUENCE [LARGE SCALE GENOMIC DNA]</scope>
    <source>
        <strain evidence="8 9">DSM 11255</strain>
    </source>
</reference>
<dbReference type="HAMAP" id="MF_01147">
    <property type="entry name" value="Lgt"/>
    <property type="match status" value="1"/>
</dbReference>
<keyword evidence="5 7" id="KW-1133">Transmembrane helix</keyword>
<comment type="subcellular location">
    <subcellularLocation>
        <location evidence="7">Cell membrane</location>
        <topology evidence="7">Multi-pass membrane protein</topology>
    </subcellularLocation>
</comment>
<evidence type="ECO:0000256" key="4">
    <source>
        <dbReference type="ARBA" id="ARBA00022692"/>
    </source>
</evidence>
<feature type="transmembrane region" description="Helical" evidence="7">
    <location>
        <begin position="12"/>
        <end position="29"/>
    </location>
</feature>
<name>A0ABX2R5T7_9THEO</name>
<keyword evidence="9" id="KW-1185">Reference proteome</keyword>
<sequence length="241" mass="28130">MALKIGSLEIRWYGVLMAISVLIGTYLALKEAKRKNIHEDHIYNLVLLGAPIGWIGARIWYVLWNWDYYSKYPAEIPAIWHGGLAFHGGILAAILVGIVYARMKKQSFWQLADLFAPSIILGQAIGRWGNYFNQEAYGYPTDLPWAMYIDGAWRHPTFLYESLWDLGVFVYLWQTRKKQRYSGEIFLKYLLWYSVGRFIVEGFRVDSFWVGPFRLEQLLSVGLIVFSLIMMRVLGRNEREN</sequence>
<dbReference type="GO" id="GO:0016740">
    <property type="term" value="F:transferase activity"/>
    <property type="evidence" value="ECO:0007669"/>
    <property type="project" value="UniProtKB-KW"/>
</dbReference>
<organism evidence="8 9">
    <name type="scientific">Carboxydothermus ferrireducens DSM 11255</name>
    <dbReference type="NCBI Taxonomy" id="1119529"/>
    <lineage>
        <taxon>Bacteria</taxon>
        <taxon>Bacillati</taxon>
        <taxon>Bacillota</taxon>
        <taxon>Clostridia</taxon>
        <taxon>Thermoanaerobacterales</taxon>
        <taxon>Thermoanaerobacteraceae</taxon>
        <taxon>Carboxydothermus</taxon>
    </lineage>
</organism>
<comment type="caution">
    <text evidence="8">The sequence shown here is derived from an EMBL/GenBank/DDBJ whole genome shotgun (WGS) entry which is preliminary data.</text>
</comment>
<feature type="transmembrane region" description="Helical" evidence="7">
    <location>
        <begin position="78"/>
        <end position="101"/>
    </location>
</feature>
<evidence type="ECO:0000313" key="8">
    <source>
        <dbReference type="EMBL" id="NYE56445.1"/>
    </source>
</evidence>
<keyword evidence="3 7" id="KW-0808">Transferase</keyword>
<dbReference type="Pfam" id="PF01790">
    <property type="entry name" value="LGT"/>
    <property type="match status" value="1"/>
</dbReference>
<evidence type="ECO:0000256" key="1">
    <source>
        <dbReference type="ARBA" id="ARBA00007150"/>
    </source>
</evidence>
<accession>A0ABX2R5T7</accession>
<dbReference type="NCBIfam" id="TIGR00544">
    <property type="entry name" value="lgt"/>
    <property type="match status" value="1"/>
</dbReference>
<feature type="binding site" evidence="7">
    <location>
        <position position="127"/>
    </location>
    <ligand>
        <name>a 1,2-diacyl-sn-glycero-3-phospho-(1'-sn-glycerol)</name>
        <dbReference type="ChEBI" id="CHEBI:64716"/>
    </ligand>
</feature>
<evidence type="ECO:0000256" key="6">
    <source>
        <dbReference type="ARBA" id="ARBA00023136"/>
    </source>
</evidence>
<evidence type="ECO:0000256" key="3">
    <source>
        <dbReference type="ARBA" id="ARBA00022679"/>
    </source>
</evidence>
<evidence type="ECO:0000256" key="2">
    <source>
        <dbReference type="ARBA" id="ARBA00022475"/>
    </source>
</evidence>
<comment type="function">
    <text evidence="7">Catalyzes the transfer of the diacylglyceryl group from phosphatidylglycerol to the sulfhydryl group of the N-terminal cysteine of a prolipoprotein, the first step in the formation of mature lipoproteins.</text>
</comment>
<comment type="catalytic activity">
    <reaction evidence="7">
        <text>L-cysteinyl-[prolipoprotein] + a 1,2-diacyl-sn-glycero-3-phospho-(1'-sn-glycerol) = an S-1,2-diacyl-sn-glyceryl-L-cysteinyl-[prolipoprotein] + sn-glycerol 1-phosphate + H(+)</text>
        <dbReference type="Rhea" id="RHEA:56712"/>
        <dbReference type="Rhea" id="RHEA-COMP:14679"/>
        <dbReference type="Rhea" id="RHEA-COMP:14680"/>
        <dbReference type="ChEBI" id="CHEBI:15378"/>
        <dbReference type="ChEBI" id="CHEBI:29950"/>
        <dbReference type="ChEBI" id="CHEBI:57685"/>
        <dbReference type="ChEBI" id="CHEBI:64716"/>
        <dbReference type="ChEBI" id="CHEBI:140658"/>
        <dbReference type="EC" id="2.5.1.145"/>
    </reaction>
</comment>
<feature type="transmembrane region" description="Helical" evidence="7">
    <location>
        <begin position="217"/>
        <end position="235"/>
    </location>
</feature>
<dbReference type="PROSITE" id="PS01311">
    <property type="entry name" value="LGT"/>
    <property type="match status" value="1"/>
</dbReference>
<dbReference type="EC" id="2.5.1.145" evidence="7"/>
<evidence type="ECO:0000256" key="5">
    <source>
        <dbReference type="ARBA" id="ARBA00022989"/>
    </source>
</evidence>
<evidence type="ECO:0000313" key="9">
    <source>
        <dbReference type="Proteomes" id="UP000604066"/>
    </source>
</evidence>
<dbReference type="Proteomes" id="UP000604066">
    <property type="component" value="Unassembled WGS sequence"/>
</dbReference>
<keyword evidence="4 7" id="KW-0812">Transmembrane</keyword>
<evidence type="ECO:0000256" key="7">
    <source>
        <dbReference type="HAMAP-Rule" id="MF_01147"/>
    </source>
</evidence>
<feature type="transmembrane region" description="Helical" evidence="7">
    <location>
        <begin position="186"/>
        <end position="205"/>
    </location>
</feature>
<protein>
    <recommendedName>
        <fullName evidence="7">Phosphatidylglycerol--prolipoprotein diacylglyceryl transferase</fullName>
        <ecNumber evidence="7">2.5.1.145</ecNumber>
    </recommendedName>
</protein>
<keyword evidence="2 7" id="KW-1003">Cell membrane</keyword>
<comment type="pathway">
    <text evidence="7">Protein modification; lipoprotein biosynthesis (diacylglyceryl transfer).</text>
</comment>
<proteinExistence type="inferred from homology"/>
<gene>
    <name evidence="7" type="primary">lgt</name>
    <name evidence="8" type="ORF">HDG70_000151</name>
</gene>
<dbReference type="InterPro" id="IPR001640">
    <property type="entry name" value="Lgt"/>
</dbReference>
<dbReference type="PANTHER" id="PTHR30589:SF0">
    <property type="entry name" value="PHOSPHATIDYLGLYCEROL--PROLIPOPROTEIN DIACYLGLYCERYL TRANSFERASE"/>
    <property type="match status" value="1"/>
</dbReference>
<dbReference type="EMBL" id="JACCBS010000001">
    <property type="protein sequence ID" value="NYE56445.1"/>
    <property type="molecule type" value="Genomic_DNA"/>
</dbReference>
<dbReference type="PANTHER" id="PTHR30589">
    <property type="entry name" value="PROLIPOPROTEIN DIACYLGLYCERYL TRANSFERASE"/>
    <property type="match status" value="1"/>
</dbReference>
<feature type="transmembrane region" description="Helical" evidence="7">
    <location>
        <begin position="41"/>
        <end position="63"/>
    </location>
</feature>
<dbReference type="RefSeq" id="WP_051250052.1">
    <property type="nucleotide sequence ID" value="NZ_ATYG01000001.1"/>
</dbReference>
<comment type="similarity">
    <text evidence="1 7">Belongs to the Lgt family.</text>
</comment>